<dbReference type="InterPro" id="IPR006600">
    <property type="entry name" value="HTH_CenpB_DNA-bd_dom"/>
</dbReference>
<dbReference type="InterPro" id="IPR041188">
    <property type="entry name" value="HTH_ABP1_N"/>
</dbReference>
<dbReference type="Gene3D" id="1.10.10.60">
    <property type="entry name" value="Homeodomain-like"/>
    <property type="match status" value="2"/>
</dbReference>
<protein>
    <submittedName>
        <fullName evidence="3">Mariner-Tc1 transposon family protein</fullName>
    </submittedName>
</protein>
<dbReference type="InterPro" id="IPR004875">
    <property type="entry name" value="DDE_SF_endonuclease_dom"/>
</dbReference>
<dbReference type="SUPFAM" id="SSF46689">
    <property type="entry name" value="Homeodomain-like"/>
    <property type="match status" value="2"/>
</dbReference>
<gene>
    <name evidence="3" type="ORF">N7532_007167</name>
</gene>
<dbReference type="PROSITE" id="PS51253">
    <property type="entry name" value="HTH_CENPB"/>
    <property type="match status" value="1"/>
</dbReference>
<dbReference type="Pfam" id="PF03221">
    <property type="entry name" value="HTH_Tnp_Tc5"/>
    <property type="match status" value="1"/>
</dbReference>
<proteinExistence type="predicted"/>
<dbReference type="GO" id="GO:0005634">
    <property type="term" value="C:nucleus"/>
    <property type="evidence" value="ECO:0007669"/>
    <property type="project" value="TreeGrafter"/>
</dbReference>
<dbReference type="PANTHER" id="PTHR19303:SF73">
    <property type="entry name" value="PROTEIN PDC2"/>
    <property type="match status" value="1"/>
</dbReference>
<sequence length="520" mass="60857">MPRRTAIPISQKIALRAQRQLQPKASNIELARWFKETFQHPIALSSVSEILSSRYKCLDNHLSLHQTNSKRIRIEFWPDLEKALFQWVQQAEGQIIISQEVIREKARFFWAKIPSYQGKDMPSFSNGWLAGFQSRRSIRAYKQHGEEGSVPETASQAMRPIQQLLSTFQPNDIYNCDETSLFWKQVPDRSLSKRSIPGKKKEKARISVLFCCNADGSERLPPCFIGTAKKPRAFTAAGINIENFNCQWYSNRKAWMSGQIFEGWLRWFDNTMSGRKVVLLLDHFSAHKAAFEQIDEGPSPLKNTLVIWLPPNSTSRFQPLDQGIIRTWKAYWERRWVRFILEEYEEGRDPSRSMHVLHAVRWGIGAWEFDLSSKTIQRCFNKALRSEQIRLSEINPITSDITRDFQELQHSSRIRDPMDIDDFINPNDEVVQDNIHEIDDLILSQFQPEIEQEEDEIIQELPSISIKEAIDALKRLRLYEEQQPQGSSSFLRELYKHERVVKGRKLANQEQRDIRSYFNV</sequence>
<keyword evidence="4" id="KW-1185">Reference proteome</keyword>
<dbReference type="Pfam" id="PF18107">
    <property type="entry name" value="HTH_ABP1_N"/>
    <property type="match status" value="1"/>
</dbReference>
<dbReference type="AlphaFoldDB" id="A0A9W9FHB1"/>
<dbReference type="GeneID" id="81358639"/>
<reference evidence="3" key="1">
    <citation type="submission" date="2022-11" db="EMBL/GenBank/DDBJ databases">
        <authorList>
            <person name="Petersen C."/>
        </authorList>
    </citation>
    <scope>NUCLEOTIDE SEQUENCE</scope>
    <source>
        <strain evidence="3">IBT 30761</strain>
    </source>
</reference>
<evidence type="ECO:0000313" key="3">
    <source>
        <dbReference type="EMBL" id="KAJ5100166.1"/>
    </source>
</evidence>
<dbReference type="GO" id="GO:0003677">
    <property type="term" value="F:DNA binding"/>
    <property type="evidence" value="ECO:0007669"/>
    <property type="project" value="UniProtKB-KW"/>
</dbReference>
<dbReference type="Proteomes" id="UP001149074">
    <property type="component" value="Unassembled WGS sequence"/>
</dbReference>
<accession>A0A9W9FHB1</accession>
<dbReference type="Pfam" id="PF03184">
    <property type="entry name" value="DDE_1"/>
    <property type="match status" value="1"/>
</dbReference>
<dbReference type="InterPro" id="IPR050863">
    <property type="entry name" value="CenT-Element_Derived"/>
</dbReference>
<name>A0A9W9FHB1_9EURO</name>
<dbReference type="SMART" id="SM00674">
    <property type="entry name" value="CENPB"/>
    <property type="match status" value="1"/>
</dbReference>
<dbReference type="InterPro" id="IPR009057">
    <property type="entry name" value="Homeodomain-like_sf"/>
</dbReference>
<dbReference type="EMBL" id="JAPQKI010000005">
    <property type="protein sequence ID" value="KAJ5100166.1"/>
    <property type="molecule type" value="Genomic_DNA"/>
</dbReference>
<comment type="caution">
    <text evidence="3">The sequence shown here is derived from an EMBL/GenBank/DDBJ whole genome shotgun (WGS) entry which is preliminary data.</text>
</comment>
<feature type="domain" description="HTH CENPB-type" evidence="2">
    <location>
        <begin position="68"/>
        <end position="142"/>
    </location>
</feature>
<evidence type="ECO:0000313" key="4">
    <source>
        <dbReference type="Proteomes" id="UP001149074"/>
    </source>
</evidence>
<dbReference type="PANTHER" id="PTHR19303">
    <property type="entry name" value="TRANSPOSON"/>
    <property type="match status" value="1"/>
</dbReference>
<reference evidence="3" key="2">
    <citation type="journal article" date="2023" name="IMA Fungus">
        <title>Comparative genomic study of the Penicillium genus elucidates a diverse pangenome and 15 lateral gene transfer events.</title>
        <authorList>
            <person name="Petersen C."/>
            <person name="Sorensen T."/>
            <person name="Nielsen M.R."/>
            <person name="Sondergaard T.E."/>
            <person name="Sorensen J.L."/>
            <person name="Fitzpatrick D.A."/>
            <person name="Frisvad J.C."/>
            <person name="Nielsen K.L."/>
        </authorList>
    </citation>
    <scope>NUCLEOTIDE SEQUENCE</scope>
    <source>
        <strain evidence="3">IBT 30761</strain>
    </source>
</reference>
<evidence type="ECO:0000256" key="1">
    <source>
        <dbReference type="ARBA" id="ARBA00023125"/>
    </source>
</evidence>
<evidence type="ECO:0000259" key="2">
    <source>
        <dbReference type="PROSITE" id="PS51253"/>
    </source>
</evidence>
<dbReference type="RefSeq" id="XP_056475819.1">
    <property type="nucleotide sequence ID" value="XM_056619660.1"/>
</dbReference>
<organism evidence="3 4">
    <name type="scientific">Penicillium argentinense</name>
    <dbReference type="NCBI Taxonomy" id="1131581"/>
    <lineage>
        <taxon>Eukaryota</taxon>
        <taxon>Fungi</taxon>
        <taxon>Dikarya</taxon>
        <taxon>Ascomycota</taxon>
        <taxon>Pezizomycotina</taxon>
        <taxon>Eurotiomycetes</taxon>
        <taxon>Eurotiomycetidae</taxon>
        <taxon>Eurotiales</taxon>
        <taxon>Aspergillaceae</taxon>
        <taxon>Penicillium</taxon>
    </lineage>
</organism>
<keyword evidence="1" id="KW-0238">DNA-binding</keyword>
<dbReference type="OrthoDB" id="125347at2759"/>